<dbReference type="InterPro" id="IPR015422">
    <property type="entry name" value="PyrdxlP-dep_Trfase_small"/>
</dbReference>
<evidence type="ECO:0000313" key="6">
    <source>
        <dbReference type="EMBL" id="MEO1772286.1"/>
    </source>
</evidence>
<accession>A0ABV0EUR4</accession>
<dbReference type="Gene3D" id="3.40.640.10">
    <property type="entry name" value="Type I PLP-dependent aspartate aminotransferase-like (Major domain)"/>
    <property type="match status" value="1"/>
</dbReference>
<evidence type="ECO:0000259" key="5">
    <source>
        <dbReference type="Pfam" id="PF00155"/>
    </source>
</evidence>
<proteinExistence type="predicted"/>
<dbReference type="InterPro" id="IPR004839">
    <property type="entry name" value="Aminotransferase_I/II_large"/>
</dbReference>
<dbReference type="Proteomes" id="UP000664357">
    <property type="component" value="Unassembled WGS sequence"/>
</dbReference>
<dbReference type="CDD" id="cd00609">
    <property type="entry name" value="AAT_like"/>
    <property type="match status" value="1"/>
</dbReference>
<name>A0ABV0EUR4_9ENTE</name>
<dbReference type="Pfam" id="PF00155">
    <property type="entry name" value="Aminotran_1_2"/>
    <property type="match status" value="1"/>
</dbReference>
<dbReference type="PANTHER" id="PTHR42790:SF19">
    <property type="entry name" value="KYNURENINE_ALPHA-AMINOADIPATE AMINOTRANSFERASE, MITOCHONDRIAL"/>
    <property type="match status" value="1"/>
</dbReference>
<organism evidence="6 7">
    <name type="scientific">Candidatus Enterococcus ferrettii</name>
    <dbReference type="NCBI Taxonomy" id="2815324"/>
    <lineage>
        <taxon>Bacteria</taxon>
        <taxon>Bacillati</taxon>
        <taxon>Bacillota</taxon>
        <taxon>Bacilli</taxon>
        <taxon>Lactobacillales</taxon>
        <taxon>Enterococcaceae</taxon>
        <taxon>Enterococcus</taxon>
    </lineage>
</organism>
<comment type="cofactor">
    <cofactor evidence="1">
        <name>pyridoxal 5'-phosphate</name>
        <dbReference type="ChEBI" id="CHEBI:597326"/>
    </cofactor>
</comment>
<evidence type="ECO:0000256" key="2">
    <source>
        <dbReference type="ARBA" id="ARBA00022576"/>
    </source>
</evidence>
<evidence type="ECO:0000256" key="1">
    <source>
        <dbReference type="ARBA" id="ARBA00001933"/>
    </source>
</evidence>
<gene>
    <name evidence="6" type="ORF">JZO67_004268</name>
</gene>
<dbReference type="SUPFAM" id="SSF53383">
    <property type="entry name" value="PLP-dependent transferases"/>
    <property type="match status" value="1"/>
</dbReference>
<reference evidence="6 7" key="1">
    <citation type="submission" date="2024-02" db="EMBL/GenBank/DDBJ databases">
        <title>The Genome Sequence of Enterococcus sp. DIV0159.</title>
        <authorList>
            <person name="Earl A."/>
            <person name="Manson A."/>
            <person name="Gilmore M."/>
            <person name="Sanders J."/>
            <person name="Shea T."/>
            <person name="Howe W."/>
            <person name="Livny J."/>
            <person name="Cuomo C."/>
            <person name="Neafsey D."/>
            <person name="Birren B."/>
        </authorList>
    </citation>
    <scope>NUCLEOTIDE SEQUENCE [LARGE SCALE GENOMIC DNA]</scope>
    <source>
        <strain evidence="6 7">665A</strain>
    </source>
</reference>
<dbReference type="InterPro" id="IPR015421">
    <property type="entry name" value="PyrdxlP-dep_Trfase_major"/>
</dbReference>
<dbReference type="Gene3D" id="3.90.1150.10">
    <property type="entry name" value="Aspartate Aminotransferase, domain 1"/>
    <property type="match status" value="1"/>
</dbReference>
<dbReference type="InterPro" id="IPR015424">
    <property type="entry name" value="PyrdxlP-dep_Trfase"/>
</dbReference>
<keyword evidence="7" id="KW-1185">Reference proteome</keyword>
<evidence type="ECO:0000313" key="7">
    <source>
        <dbReference type="Proteomes" id="UP000664357"/>
    </source>
</evidence>
<dbReference type="EMBL" id="JAFREL020000004">
    <property type="protein sequence ID" value="MEO1772286.1"/>
    <property type="molecule type" value="Genomic_DNA"/>
</dbReference>
<evidence type="ECO:0000256" key="4">
    <source>
        <dbReference type="ARBA" id="ARBA00022898"/>
    </source>
</evidence>
<feature type="domain" description="Aminotransferase class I/classII large" evidence="5">
    <location>
        <begin position="43"/>
        <end position="385"/>
    </location>
</feature>
<protein>
    <submittedName>
        <fullName evidence="6">2-aminoadipate transaminase</fullName>
    </submittedName>
</protein>
<sequence length="401" mass="44857">MNYHYSTKVPTSDTDAVGDLLRVAANPEIISFAGGLPAPELFPVEKIQAAANQVFQEKGMTALQYGSSKGIPELRKIVVERLKQDGITVDEEQIMISTGSQQVLDLTSKMFINEGDTVIVEQPTYLCALDVFKSYEANLVSVEMDENGMKLDMLEEALKANPNTKMIYTIPNFQNPTGRTLSLERRKKLAQLAVDYDVLVLEDNPYGAVRFEGTPLPAIRSFDETGHVIYTSTFSKILAPGLRLGWVVAPLELINKFTIMKQSVDLHSDNLAQYIVAAFFENNDIDQHISKITALYKERKDLMMAAIKKYFPETVTYSQPEGGMFIWIEVPGITDTQELFDRCIQNNVAFVPGEPFYCDEIVPGTFRLNYSNMPAEQIDIGMKRLAEAIDEVLAQSTIGYT</sequence>
<evidence type="ECO:0000256" key="3">
    <source>
        <dbReference type="ARBA" id="ARBA00022679"/>
    </source>
</evidence>
<keyword evidence="3" id="KW-0808">Transferase</keyword>
<keyword evidence="2" id="KW-0032">Aminotransferase</keyword>
<comment type="caution">
    <text evidence="6">The sequence shown here is derived from an EMBL/GenBank/DDBJ whole genome shotgun (WGS) entry which is preliminary data.</text>
</comment>
<keyword evidence="4" id="KW-0663">Pyridoxal phosphate</keyword>
<dbReference type="PANTHER" id="PTHR42790">
    <property type="entry name" value="AMINOTRANSFERASE"/>
    <property type="match status" value="1"/>
</dbReference>
<dbReference type="RefSeq" id="WP_207701817.1">
    <property type="nucleotide sequence ID" value="NZ_JAFREL020000004.1"/>
</dbReference>
<dbReference type="InterPro" id="IPR050859">
    <property type="entry name" value="Class-I_PLP-dep_aminotransf"/>
</dbReference>